<dbReference type="PANTHER" id="PTHR13252">
    <property type="entry name" value="F-BOX ONLY PROTEIN 28"/>
    <property type="match status" value="1"/>
</dbReference>
<reference evidence="4" key="2">
    <citation type="submission" date="2021-01" db="UniProtKB">
        <authorList>
            <consortium name="EnsemblMetazoa"/>
        </authorList>
    </citation>
    <scope>IDENTIFICATION</scope>
</reference>
<dbReference type="AlphaFoldDB" id="A0A7M7PRI7"/>
<evidence type="ECO:0000256" key="2">
    <source>
        <dbReference type="SAM" id="MobiDB-lite"/>
    </source>
</evidence>
<dbReference type="InterPro" id="IPR001810">
    <property type="entry name" value="F-box_dom"/>
</dbReference>
<keyword evidence="1" id="KW-0175">Coiled coil</keyword>
<organism evidence="4 5">
    <name type="scientific">Strongylocentrotus purpuratus</name>
    <name type="common">Purple sea urchin</name>
    <dbReference type="NCBI Taxonomy" id="7668"/>
    <lineage>
        <taxon>Eukaryota</taxon>
        <taxon>Metazoa</taxon>
        <taxon>Echinodermata</taxon>
        <taxon>Eleutherozoa</taxon>
        <taxon>Echinozoa</taxon>
        <taxon>Echinoidea</taxon>
        <taxon>Euechinoidea</taxon>
        <taxon>Echinacea</taxon>
        <taxon>Camarodonta</taxon>
        <taxon>Echinidea</taxon>
        <taxon>Strongylocentrotidae</taxon>
        <taxon>Strongylocentrotus</taxon>
    </lineage>
</organism>
<reference evidence="5" key="1">
    <citation type="submission" date="2015-02" db="EMBL/GenBank/DDBJ databases">
        <title>Genome sequencing for Strongylocentrotus purpuratus.</title>
        <authorList>
            <person name="Murali S."/>
            <person name="Liu Y."/>
            <person name="Vee V."/>
            <person name="English A."/>
            <person name="Wang M."/>
            <person name="Skinner E."/>
            <person name="Han Y."/>
            <person name="Muzny D.M."/>
            <person name="Worley K.C."/>
            <person name="Gibbs R.A."/>
        </authorList>
    </citation>
    <scope>NUCLEOTIDE SEQUENCE</scope>
</reference>
<keyword evidence="5" id="KW-1185">Reference proteome</keyword>
<dbReference type="CTD" id="23219"/>
<dbReference type="OMA" id="TYMRYID"/>
<dbReference type="PROSITE" id="PS50181">
    <property type="entry name" value="FBOX"/>
    <property type="match status" value="1"/>
</dbReference>
<proteinExistence type="predicted"/>
<feature type="domain" description="F-box" evidence="3">
    <location>
        <begin position="18"/>
        <end position="66"/>
    </location>
</feature>
<evidence type="ECO:0000256" key="1">
    <source>
        <dbReference type="SAM" id="Coils"/>
    </source>
</evidence>
<dbReference type="Proteomes" id="UP000007110">
    <property type="component" value="Unassembled WGS sequence"/>
</dbReference>
<dbReference type="KEGG" id="spu:574995"/>
<dbReference type="EnsemblMetazoa" id="XM_030999112">
    <property type="protein sequence ID" value="XP_030854972"/>
    <property type="gene ID" value="LOC574995"/>
</dbReference>
<dbReference type="GO" id="GO:0000209">
    <property type="term" value="P:protein polyubiquitination"/>
    <property type="evidence" value="ECO:0000318"/>
    <property type="project" value="GO_Central"/>
</dbReference>
<dbReference type="OrthoDB" id="5860767at2759"/>
<feature type="region of interest" description="Disordered" evidence="2">
    <location>
        <begin position="309"/>
        <end position="342"/>
    </location>
</feature>
<dbReference type="GeneID" id="574995"/>
<dbReference type="InterPro" id="IPR039719">
    <property type="entry name" value="FBXO28"/>
</dbReference>
<feature type="coiled-coil region" evidence="1">
    <location>
        <begin position="232"/>
        <end position="301"/>
    </location>
</feature>
<dbReference type="InParanoid" id="A0A7M7PRI7"/>
<evidence type="ECO:0000313" key="5">
    <source>
        <dbReference type="Proteomes" id="UP000007110"/>
    </source>
</evidence>
<evidence type="ECO:0000259" key="3">
    <source>
        <dbReference type="PROSITE" id="PS50181"/>
    </source>
</evidence>
<accession>A0A7M7PRI7</accession>
<sequence>MADNTPSSSSSSYNDEYQVNLQTVPDVVLSHLLSYLSYEQISKVRSLCARFNFIGQQVLNQGFSKLDRYHGQCAKELKAQLPRRESERRMHPLARHCDILSAVETRLSLLAMTYTKYIDLQLCCFIPGKVIDEAFNVLHLVKFTKVPPPTHELLQELRDLSSMAMEHFDEKIVPDLKKKSGVEVRPSNLGNHTLSTLSGRSLKVSSSLSVPSGSREQFSKLHSQYKATLASFNTHRRELQSCKAELQEMRKISDEQNKKMTQQQQLTTELSSRLASQNLRVTEQEKRISEQDKRLAVLEQKLEAFSKPTERIVSGVATKRKAEDSSGGGGGAGEPCSKKEKV</sequence>
<dbReference type="RefSeq" id="XP_030854972.1">
    <property type="nucleotide sequence ID" value="XM_030999112.1"/>
</dbReference>
<name>A0A7M7PRI7_STRPU</name>
<dbReference type="PANTHER" id="PTHR13252:SF9">
    <property type="entry name" value="F-BOX ONLY PROTEIN 28"/>
    <property type="match status" value="1"/>
</dbReference>
<protein>
    <recommendedName>
        <fullName evidence="3">F-box domain-containing protein</fullName>
    </recommendedName>
</protein>
<evidence type="ECO:0000313" key="4">
    <source>
        <dbReference type="EnsemblMetazoa" id="XP_030854972"/>
    </source>
</evidence>